<dbReference type="Proteomes" id="UP000281406">
    <property type="component" value="Unassembled WGS sequence"/>
</dbReference>
<comment type="caution">
    <text evidence="2">The sequence shown here is derived from an EMBL/GenBank/DDBJ whole genome shotgun (WGS) entry which is preliminary data.</text>
</comment>
<sequence>MPNVWTNVRQFQRKPGAALPKAVSNSIPYGQQPKLSLKEAFREKPSKAAQGIWDQQSMESGPLKGMWPGNQTEPRPVTRGEQSHPQCHQGGRTNLAKAKHSLGQPCLIHRISKAHPSKKRADKSDCERAVSDSNPHAEMGILESRTQLSAINPRIEGSIIHSS</sequence>
<evidence type="ECO:0000313" key="3">
    <source>
        <dbReference type="Proteomes" id="UP000281406"/>
    </source>
</evidence>
<dbReference type="AlphaFoldDB" id="A0A3N0XV27"/>
<evidence type="ECO:0000256" key="1">
    <source>
        <dbReference type="SAM" id="MobiDB-lite"/>
    </source>
</evidence>
<protein>
    <submittedName>
        <fullName evidence="2">Uncharacterized protein</fullName>
    </submittedName>
</protein>
<dbReference type="EMBL" id="RJVU01059775">
    <property type="protein sequence ID" value="ROJ66311.1"/>
    <property type="molecule type" value="Genomic_DNA"/>
</dbReference>
<proteinExistence type="predicted"/>
<accession>A0A3N0XV27</accession>
<keyword evidence="3" id="KW-1185">Reference proteome</keyword>
<feature type="region of interest" description="Disordered" evidence="1">
    <location>
        <begin position="114"/>
        <end position="138"/>
    </location>
</feature>
<reference evidence="2 3" key="1">
    <citation type="submission" date="2018-10" db="EMBL/GenBank/DDBJ databases">
        <title>Genome assembly for a Yunnan-Guizhou Plateau 3E fish, Anabarilius grahami (Regan), and its evolutionary and genetic applications.</title>
        <authorList>
            <person name="Jiang W."/>
        </authorList>
    </citation>
    <scope>NUCLEOTIDE SEQUENCE [LARGE SCALE GENOMIC DNA]</scope>
    <source>
        <strain evidence="2">AG-KIZ</strain>
        <tissue evidence="2">Muscle</tissue>
    </source>
</reference>
<name>A0A3N0XV27_ANAGA</name>
<organism evidence="2 3">
    <name type="scientific">Anabarilius grahami</name>
    <name type="common">Kanglang fish</name>
    <name type="synonym">Barilius grahami</name>
    <dbReference type="NCBI Taxonomy" id="495550"/>
    <lineage>
        <taxon>Eukaryota</taxon>
        <taxon>Metazoa</taxon>
        <taxon>Chordata</taxon>
        <taxon>Craniata</taxon>
        <taxon>Vertebrata</taxon>
        <taxon>Euteleostomi</taxon>
        <taxon>Actinopterygii</taxon>
        <taxon>Neopterygii</taxon>
        <taxon>Teleostei</taxon>
        <taxon>Ostariophysi</taxon>
        <taxon>Cypriniformes</taxon>
        <taxon>Xenocyprididae</taxon>
        <taxon>Xenocypridinae</taxon>
        <taxon>Xenocypridinae incertae sedis</taxon>
        <taxon>Anabarilius</taxon>
    </lineage>
</organism>
<gene>
    <name evidence="2" type="ORF">DPX16_16574</name>
</gene>
<evidence type="ECO:0000313" key="2">
    <source>
        <dbReference type="EMBL" id="ROJ66311.1"/>
    </source>
</evidence>
<feature type="region of interest" description="Disordered" evidence="1">
    <location>
        <begin position="42"/>
        <end position="93"/>
    </location>
</feature>